<evidence type="ECO:0000313" key="1">
    <source>
        <dbReference type="EMBL" id="KIE47564.1"/>
    </source>
</evidence>
<gene>
    <name evidence="1" type="ORF">U732_2937</name>
</gene>
<proteinExistence type="predicted"/>
<dbReference type="RefSeq" id="WP_257788853.1">
    <property type="nucleotide sequence ID" value="NZ_AYSO01000014.1"/>
</dbReference>
<protein>
    <submittedName>
        <fullName evidence="1">Uncharacterized protein</fullName>
    </submittedName>
</protein>
<sequence>MSFTVDSYLVKFYVRKINAETIIKGEVPSLFNLKEEVNKLLS</sequence>
<name>A0A0C1U441_9CLOT</name>
<dbReference type="EMBL" id="AYSO01000014">
    <property type="protein sequence ID" value="KIE47564.1"/>
    <property type="molecule type" value="Genomic_DNA"/>
</dbReference>
<keyword evidence="2" id="KW-1185">Reference proteome</keyword>
<evidence type="ECO:0000313" key="2">
    <source>
        <dbReference type="Proteomes" id="UP000031366"/>
    </source>
</evidence>
<dbReference type="Proteomes" id="UP000031366">
    <property type="component" value="Unassembled WGS sequence"/>
</dbReference>
<comment type="caution">
    <text evidence="1">The sequence shown here is derived from an EMBL/GenBank/DDBJ whole genome shotgun (WGS) entry which is preliminary data.</text>
</comment>
<accession>A0A0C1U441</accession>
<reference evidence="1 2" key="1">
    <citation type="journal article" date="2015" name="Infect. Genet. Evol.">
        <title>Genomic sequences of six botulinum neurotoxin-producing strains representing three clostridial species illustrate the mobility and diversity of botulinum neurotoxin genes.</title>
        <authorList>
            <person name="Smith T.J."/>
            <person name="Hill K.K."/>
            <person name="Xie G."/>
            <person name="Foley B.T."/>
            <person name="Williamson C.H."/>
            <person name="Foster J.T."/>
            <person name="Johnson S.L."/>
            <person name="Chertkov O."/>
            <person name="Teshima H."/>
            <person name="Gibbons H.S."/>
            <person name="Johnsky L.A."/>
            <person name="Karavis M.A."/>
            <person name="Smith L.A."/>
        </authorList>
    </citation>
    <scope>NUCLEOTIDE SEQUENCE [LARGE SCALE GENOMIC DNA]</scope>
    <source>
        <strain evidence="1 2">CDC 2741</strain>
    </source>
</reference>
<organism evidence="1 2">
    <name type="scientific">Clostridium argentinense CDC 2741</name>
    <dbReference type="NCBI Taxonomy" id="1418104"/>
    <lineage>
        <taxon>Bacteria</taxon>
        <taxon>Bacillati</taxon>
        <taxon>Bacillota</taxon>
        <taxon>Clostridia</taxon>
        <taxon>Eubacteriales</taxon>
        <taxon>Clostridiaceae</taxon>
        <taxon>Clostridium</taxon>
    </lineage>
</organism>
<dbReference type="AlphaFoldDB" id="A0A0C1U441"/>